<evidence type="ECO:0000259" key="1">
    <source>
        <dbReference type="Pfam" id="PF09423"/>
    </source>
</evidence>
<dbReference type="EMBL" id="BLLK01000047">
    <property type="protein sequence ID" value="GFH54748.1"/>
    <property type="molecule type" value="Genomic_DNA"/>
</dbReference>
<dbReference type="CDD" id="cd07389">
    <property type="entry name" value="MPP_PhoD"/>
    <property type="match status" value="1"/>
</dbReference>
<comment type="caution">
    <text evidence="2">The sequence shown here is derived from an EMBL/GenBank/DDBJ whole genome shotgun (WGS) entry which is preliminary data.</text>
</comment>
<dbReference type="Pfam" id="PF09423">
    <property type="entry name" value="PhoD"/>
    <property type="match status" value="1"/>
</dbReference>
<dbReference type="InterPro" id="IPR038607">
    <property type="entry name" value="PhoD-like_sf"/>
</dbReference>
<accession>A0AAD3CZ87</accession>
<dbReference type="InterPro" id="IPR029052">
    <property type="entry name" value="Metallo-depent_PP-like"/>
</dbReference>
<dbReference type="Proteomes" id="UP001054902">
    <property type="component" value="Unassembled WGS sequence"/>
</dbReference>
<sequence>MVQIDNEYPDVKATVIAFGSCHATKKVKPNRPNIWDAISKLEPDAFIWTGDTVYTGEKGVSGLDSLKQEYEKTLHNETFGYVNFLNDAHTKGYLKGGIHGTWDDHDYGANDHGTQMSEKKERQNLFLDFLGVADEDKERRENRNGVYSSITFGEAPQKVKVVLLDTRHSRDKHCIPSVGATPLPFGLGSAFACLTRYFSSALSMQNWISKCKNGKVLSDEQWTWLEDQIQNTDAQVNIVVSSIQVLSSNPMMETWGQFPNERTKLLKLLNSLDEGKSVVLLSGDVHHAEIADSSAKVRKSMGRLIEVTSSGLTHTCTDPFYGFLCSPILKKWSDHRFRNQMETNFYTGKNFGSIEINWANDSDEGAESEMKINVHDALGRPVLTTGSLPISSYESHFDARQIREIPSPIDGHLVEPAARLFSALFLILVSLFLKKFLFQKAFDEQRARKLKEEVKMKDD</sequence>
<reference evidence="2 3" key="1">
    <citation type="journal article" date="2021" name="Sci. Rep.">
        <title>The genome of the diatom Chaetoceros tenuissimus carries an ancient integrated fragment of an extant virus.</title>
        <authorList>
            <person name="Hongo Y."/>
            <person name="Kimura K."/>
            <person name="Takaki Y."/>
            <person name="Yoshida Y."/>
            <person name="Baba S."/>
            <person name="Kobayashi G."/>
            <person name="Nagasaki K."/>
            <person name="Hano T."/>
            <person name="Tomaru Y."/>
        </authorList>
    </citation>
    <scope>NUCLEOTIDE SEQUENCE [LARGE SCALE GENOMIC DNA]</scope>
    <source>
        <strain evidence="2 3">NIES-3715</strain>
    </source>
</reference>
<dbReference type="InterPro" id="IPR018946">
    <property type="entry name" value="PhoD-like_MPP"/>
</dbReference>
<name>A0AAD3CZ87_9STRA</name>
<feature type="domain" description="PhoD-like phosphatase metallophosphatase" evidence="1">
    <location>
        <begin position="30"/>
        <end position="360"/>
    </location>
</feature>
<keyword evidence="3" id="KW-1185">Reference proteome</keyword>
<dbReference type="Gene3D" id="3.60.21.70">
    <property type="entry name" value="PhoD-like phosphatase"/>
    <property type="match status" value="1"/>
</dbReference>
<dbReference type="SUPFAM" id="SSF56300">
    <property type="entry name" value="Metallo-dependent phosphatases"/>
    <property type="match status" value="1"/>
</dbReference>
<organism evidence="2 3">
    <name type="scientific">Chaetoceros tenuissimus</name>
    <dbReference type="NCBI Taxonomy" id="426638"/>
    <lineage>
        <taxon>Eukaryota</taxon>
        <taxon>Sar</taxon>
        <taxon>Stramenopiles</taxon>
        <taxon>Ochrophyta</taxon>
        <taxon>Bacillariophyta</taxon>
        <taxon>Coscinodiscophyceae</taxon>
        <taxon>Chaetocerotophycidae</taxon>
        <taxon>Chaetocerotales</taxon>
        <taxon>Chaetocerotaceae</taxon>
        <taxon>Chaetoceros</taxon>
    </lineage>
</organism>
<gene>
    <name evidence="2" type="ORF">CTEN210_11224</name>
</gene>
<dbReference type="PANTHER" id="PTHR33987:SF1">
    <property type="entry name" value="CALCINEURIN-LIKE METALLO-PHOSPHOESTERASE SUPERFAMILY PROTEIN"/>
    <property type="match status" value="1"/>
</dbReference>
<dbReference type="AlphaFoldDB" id="A0AAD3CZ87"/>
<protein>
    <submittedName>
        <fullName evidence="2">Alkaline phosphatase D</fullName>
    </submittedName>
</protein>
<dbReference type="PANTHER" id="PTHR33987">
    <property type="entry name" value="CALCINEURIN-LIKE METALLO-PHOSPHOESTERASE SUPERFAMILY PROTEIN"/>
    <property type="match status" value="1"/>
</dbReference>
<proteinExistence type="predicted"/>
<evidence type="ECO:0000313" key="2">
    <source>
        <dbReference type="EMBL" id="GFH54748.1"/>
    </source>
</evidence>
<evidence type="ECO:0000313" key="3">
    <source>
        <dbReference type="Proteomes" id="UP001054902"/>
    </source>
</evidence>